<evidence type="ECO:0000313" key="6">
    <source>
        <dbReference type="Proteomes" id="UP001603013"/>
    </source>
</evidence>
<proteinExistence type="predicted"/>
<sequence length="329" mass="34475">MRGARMAAVALLTASLALAGCGASDSGDISSAQEGLSDTKGAGGAADRGYEQAAPDAKTPGTGTGTGADAKKPAAPRQHVIRTAEVFVEVKDASKALATARRVTQGAGGQIADESTERVDDTHVTSRVVLRVPQERYESVLAELAGTGKLLSRKAEAKDVTEQVVDVESRIATQRASVARVRALMDRAAKLDDVVTLEGELSRRQADLESLLAQQASLKDRTSLSTITLELSEKKTEKPAEKEDRPGFLDALAGGWNALVTALAWVAIVLAAVAPWLALVVALYAVWRWLLRPRLTRRTPAASVPPGTPPAPVPAPAPGPDASSGRRQD</sequence>
<dbReference type="InterPro" id="IPR025645">
    <property type="entry name" value="DUF4349"/>
</dbReference>
<gene>
    <name evidence="5" type="ORF">ACF05T_13940</name>
</gene>
<dbReference type="PROSITE" id="PS51257">
    <property type="entry name" value="PROKAR_LIPOPROTEIN"/>
    <property type="match status" value="1"/>
</dbReference>
<keyword evidence="2" id="KW-1133">Transmembrane helix</keyword>
<comment type="caution">
    <text evidence="5">The sequence shown here is derived from an EMBL/GenBank/DDBJ whole genome shotgun (WGS) entry which is preliminary data.</text>
</comment>
<feature type="region of interest" description="Disordered" evidence="1">
    <location>
        <begin position="27"/>
        <end position="78"/>
    </location>
</feature>
<feature type="transmembrane region" description="Helical" evidence="2">
    <location>
        <begin position="262"/>
        <end position="287"/>
    </location>
</feature>
<organism evidence="5 6">
    <name type="scientific">Streptomyces lateritius</name>
    <dbReference type="NCBI Taxonomy" id="67313"/>
    <lineage>
        <taxon>Bacteria</taxon>
        <taxon>Bacillati</taxon>
        <taxon>Actinomycetota</taxon>
        <taxon>Actinomycetes</taxon>
        <taxon>Kitasatosporales</taxon>
        <taxon>Streptomycetaceae</taxon>
        <taxon>Streptomyces</taxon>
    </lineage>
</organism>
<dbReference type="EMBL" id="JBIBSM010000006">
    <property type="protein sequence ID" value="MFF8277189.1"/>
    <property type="molecule type" value="Genomic_DNA"/>
</dbReference>
<feature type="compositionally biased region" description="Pro residues" evidence="1">
    <location>
        <begin position="306"/>
        <end position="319"/>
    </location>
</feature>
<dbReference type="RefSeq" id="WP_391934511.1">
    <property type="nucleotide sequence ID" value="NZ_JBIBSM010000006.1"/>
</dbReference>
<dbReference type="Proteomes" id="UP001603013">
    <property type="component" value="Unassembled WGS sequence"/>
</dbReference>
<evidence type="ECO:0000256" key="1">
    <source>
        <dbReference type="SAM" id="MobiDB-lite"/>
    </source>
</evidence>
<evidence type="ECO:0000256" key="3">
    <source>
        <dbReference type="SAM" id="SignalP"/>
    </source>
</evidence>
<feature type="signal peptide" evidence="3">
    <location>
        <begin position="1"/>
        <end position="19"/>
    </location>
</feature>
<accession>A0ABW6YBI4</accession>
<reference evidence="5 6" key="1">
    <citation type="submission" date="2024-10" db="EMBL/GenBank/DDBJ databases">
        <title>The Natural Products Discovery Center: Release of the First 8490 Sequenced Strains for Exploring Actinobacteria Biosynthetic Diversity.</title>
        <authorList>
            <person name="Kalkreuter E."/>
            <person name="Kautsar S.A."/>
            <person name="Yang D."/>
            <person name="Bader C.D."/>
            <person name="Teijaro C.N."/>
            <person name="Fluegel L."/>
            <person name="Davis C.M."/>
            <person name="Simpson J.R."/>
            <person name="Lauterbach L."/>
            <person name="Steele A.D."/>
            <person name="Gui C."/>
            <person name="Meng S."/>
            <person name="Li G."/>
            <person name="Viehrig K."/>
            <person name="Ye F."/>
            <person name="Su P."/>
            <person name="Kiefer A.F."/>
            <person name="Nichols A."/>
            <person name="Cepeda A.J."/>
            <person name="Yan W."/>
            <person name="Fan B."/>
            <person name="Jiang Y."/>
            <person name="Adhikari A."/>
            <person name="Zheng C.-J."/>
            <person name="Schuster L."/>
            <person name="Cowan T.M."/>
            <person name="Smanski M.J."/>
            <person name="Chevrette M.G."/>
            <person name="De Carvalho L.P.S."/>
            <person name="Shen B."/>
        </authorList>
    </citation>
    <scope>NUCLEOTIDE SEQUENCE [LARGE SCALE GENOMIC DNA]</scope>
    <source>
        <strain evidence="5 6">NPDC015755</strain>
    </source>
</reference>
<dbReference type="Pfam" id="PF14257">
    <property type="entry name" value="DUF4349"/>
    <property type="match status" value="1"/>
</dbReference>
<feature type="region of interest" description="Disordered" evidence="1">
    <location>
        <begin position="299"/>
        <end position="329"/>
    </location>
</feature>
<keyword evidence="3" id="KW-0732">Signal</keyword>
<evidence type="ECO:0000256" key="2">
    <source>
        <dbReference type="SAM" id="Phobius"/>
    </source>
</evidence>
<feature type="chain" id="PRO_5046283510" evidence="3">
    <location>
        <begin position="20"/>
        <end position="329"/>
    </location>
</feature>
<evidence type="ECO:0000259" key="4">
    <source>
        <dbReference type="Pfam" id="PF14257"/>
    </source>
</evidence>
<keyword evidence="6" id="KW-1185">Reference proteome</keyword>
<keyword evidence="2" id="KW-0472">Membrane</keyword>
<evidence type="ECO:0000313" key="5">
    <source>
        <dbReference type="EMBL" id="MFF8277189.1"/>
    </source>
</evidence>
<keyword evidence="2" id="KW-0812">Transmembrane</keyword>
<feature type="domain" description="DUF4349" evidence="4">
    <location>
        <begin position="78"/>
        <end position="288"/>
    </location>
</feature>
<name>A0ABW6YBI4_9ACTN</name>
<protein>
    <submittedName>
        <fullName evidence="5">DUF4349 domain-containing protein</fullName>
    </submittedName>
</protein>